<dbReference type="OrthoDB" id="375448at2157"/>
<keyword evidence="2" id="KW-1185">Reference proteome</keyword>
<dbReference type="EMBL" id="AEXL02000089">
    <property type="protein sequence ID" value="EIJ66055.1"/>
    <property type="molecule type" value="Genomic_DNA"/>
</dbReference>
<protein>
    <submittedName>
        <fullName evidence="1">Uncharacterized protein</fullName>
    </submittedName>
</protein>
<accession>I3D2W2</accession>
<dbReference type="PATRIC" id="fig|859350.6.peg.926"/>
<sequence length="51" mass="6263">MELGETQQVRRWIHDIIFHQEYFEGEIIELSKEQIIDILCNVTKSFYFDEK</sequence>
<reference evidence="1 2" key="1">
    <citation type="journal article" date="2012" name="J. Bacteriol.">
        <title>Genome sequence of "Candidatus Nitrosopumilus salaria" BD31, an ammonia-oxidizing archaeon from the San Francisco Bay estuary.</title>
        <authorList>
            <person name="Mosier A.C."/>
            <person name="Allen E.E."/>
            <person name="Kim M."/>
            <person name="Ferriera S."/>
            <person name="Francis C.A."/>
        </authorList>
    </citation>
    <scope>NUCLEOTIDE SEQUENCE [LARGE SCALE GENOMIC DNA]</scope>
    <source>
        <strain evidence="1 2">BD31</strain>
    </source>
</reference>
<dbReference type="Proteomes" id="UP000003423">
    <property type="component" value="Unassembled WGS sequence"/>
</dbReference>
<name>I3D2W2_9ARCH</name>
<evidence type="ECO:0000313" key="2">
    <source>
        <dbReference type="Proteomes" id="UP000003423"/>
    </source>
</evidence>
<dbReference type="AlphaFoldDB" id="I3D2W2"/>
<gene>
    <name evidence="1" type="ORF">BD31_I1307</name>
</gene>
<organism evidence="1 2">
    <name type="scientific">Candidatus Nitrosopumilus salarius BD31</name>
    <dbReference type="NCBI Taxonomy" id="859350"/>
    <lineage>
        <taxon>Archaea</taxon>
        <taxon>Nitrososphaerota</taxon>
        <taxon>Nitrososphaeria</taxon>
        <taxon>Nitrosopumilales</taxon>
        <taxon>Nitrosopumilaceae</taxon>
        <taxon>Nitrosopumilus</taxon>
    </lineage>
</organism>
<evidence type="ECO:0000313" key="1">
    <source>
        <dbReference type="EMBL" id="EIJ66055.1"/>
    </source>
</evidence>
<dbReference type="RefSeq" id="WP_008299119.1">
    <property type="nucleotide sequence ID" value="NZ_AEXL02000089.1"/>
</dbReference>
<proteinExistence type="predicted"/>
<comment type="caution">
    <text evidence="1">The sequence shown here is derived from an EMBL/GenBank/DDBJ whole genome shotgun (WGS) entry which is preliminary data.</text>
</comment>